<dbReference type="Gene3D" id="1.10.10.1800">
    <property type="entry name" value="tRNA uridine 5-carboxymethylaminomethyl modification enzyme MnmG/GidA"/>
    <property type="match status" value="1"/>
</dbReference>
<dbReference type="InterPro" id="IPR036188">
    <property type="entry name" value="FAD/NAD-bd_sf"/>
</dbReference>
<keyword evidence="6 11" id="KW-0819">tRNA processing</keyword>
<dbReference type="Pfam" id="PF13932">
    <property type="entry name" value="SAM_GIDA_C"/>
    <property type="match status" value="1"/>
</dbReference>
<feature type="domain" description="tRNA uridine 5-carboxymethylaminomethyl modification enzyme C-terminal subdomain" evidence="13">
    <location>
        <begin position="561"/>
        <end position="632"/>
    </location>
</feature>
<evidence type="ECO:0000259" key="13">
    <source>
        <dbReference type="SMART" id="SM01228"/>
    </source>
</evidence>
<proteinExistence type="inferred from homology"/>
<organism evidence="14 15">
    <name type="scientific">Rubrivirga marina</name>
    <dbReference type="NCBI Taxonomy" id="1196024"/>
    <lineage>
        <taxon>Bacteria</taxon>
        <taxon>Pseudomonadati</taxon>
        <taxon>Rhodothermota</taxon>
        <taxon>Rhodothermia</taxon>
        <taxon>Rhodothermales</taxon>
        <taxon>Rubricoccaceae</taxon>
        <taxon>Rubrivirga</taxon>
    </lineage>
</organism>
<evidence type="ECO:0000313" key="15">
    <source>
        <dbReference type="Proteomes" id="UP000216339"/>
    </source>
</evidence>
<dbReference type="RefSeq" id="WP_245838609.1">
    <property type="nucleotide sequence ID" value="NZ_MQWD01000001.1"/>
</dbReference>
<feature type="region of interest" description="Disordered" evidence="12">
    <location>
        <begin position="641"/>
        <end position="663"/>
    </location>
</feature>
<dbReference type="GO" id="GO:0030488">
    <property type="term" value="P:tRNA methylation"/>
    <property type="evidence" value="ECO:0007669"/>
    <property type="project" value="TreeGrafter"/>
</dbReference>
<comment type="similarity">
    <text evidence="3 11">Belongs to the MnmG family.</text>
</comment>
<dbReference type="Gene3D" id="3.50.50.60">
    <property type="entry name" value="FAD/NAD(P)-binding domain"/>
    <property type="match status" value="2"/>
</dbReference>
<comment type="caution">
    <text evidence="14">The sequence shown here is derived from an EMBL/GenBank/DDBJ whole genome shotgun (WGS) entry which is preliminary data.</text>
</comment>
<evidence type="ECO:0000256" key="9">
    <source>
        <dbReference type="ARBA" id="ARBA00025948"/>
    </source>
</evidence>
<evidence type="ECO:0000256" key="2">
    <source>
        <dbReference type="ARBA" id="ARBA00003717"/>
    </source>
</evidence>
<dbReference type="PANTHER" id="PTHR11806">
    <property type="entry name" value="GLUCOSE INHIBITED DIVISION PROTEIN A"/>
    <property type="match status" value="1"/>
</dbReference>
<dbReference type="GO" id="GO:0002098">
    <property type="term" value="P:tRNA wobble uridine modification"/>
    <property type="evidence" value="ECO:0007669"/>
    <property type="project" value="InterPro"/>
</dbReference>
<dbReference type="AlphaFoldDB" id="A0A271IYL9"/>
<dbReference type="PROSITE" id="PS01280">
    <property type="entry name" value="GIDA_1"/>
    <property type="match status" value="1"/>
</dbReference>
<accession>A0A271IYL9</accession>
<comment type="caution">
    <text evidence="11">Lacks conserved residue(s) required for the propagation of feature annotation.</text>
</comment>
<dbReference type="FunFam" id="1.10.150.570:FF:000001">
    <property type="entry name" value="tRNA uridine 5-carboxymethylaminomethyl modification enzyme MnmG"/>
    <property type="match status" value="1"/>
</dbReference>
<keyword evidence="5 11" id="KW-0285">Flavoprotein</keyword>
<dbReference type="InterPro" id="IPR002218">
    <property type="entry name" value="MnmG-rel"/>
</dbReference>
<dbReference type="Gene3D" id="1.10.150.570">
    <property type="entry name" value="GidA associated domain, C-terminal subdomain"/>
    <property type="match status" value="1"/>
</dbReference>
<comment type="function">
    <text evidence="2 11">NAD-binding protein involved in the addition of a carboxymethylaminomethyl (cmnm) group at the wobble position (U34) of certain tRNAs, forming tRNA-cmnm(5)s(2)U34.</text>
</comment>
<dbReference type="GO" id="GO:0050660">
    <property type="term" value="F:flavin adenine dinucleotide binding"/>
    <property type="evidence" value="ECO:0007669"/>
    <property type="project" value="UniProtKB-UniRule"/>
</dbReference>
<dbReference type="Proteomes" id="UP000216339">
    <property type="component" value="Unassembled WGS sequence"/>
</dbReference>
<evidence type="ECO:0000313" key="14">
    <source>
        <dbReference type="EMBL" id="PAP76058.1"/>
    </source>
</evidence>
<evidence type="ECO:0000256" key="8">
    <source>
        <dbReference type="ARBA" id="ARBA00023027"/>
    </source>
</evidence>
<dbReference type="HAMAP" id="MF_00129">
    <property type="entry name" value="MnmG_GidA"/>
    <property type="match status" value="1"/>
</dbReference>
<comment type="subcellular location">
    <subcellularLocation>
        <location evidence="11">Cytoplasm</location>
    </subcellularLocation>
</comment>
<feature type="binding site" evidence="11">
    <location>
        <begin position="18"/>
        <end position="23"/>
    </location>
    <ligand>
        <name>FAD</name>
        <dbReference type="ChEBI" id="CHEBI:57692"/>
    </ligand>
</feature>
<dbReference type="SMART" id="SM01228">
    <property type="entry name" value="GIDA_assoc_3"/>
    <property type="match status" value="1"/>
</dbReference>
<dbReference type="EMBL" id="MQWD01000001">
    <property type="protein sequence ID" value="PAP76058.1"/>
    <property type="molecule type" value="Genomic_DNA"/>
</dbReference>
<evidence type="ECO:0000256" key="10">
    <source>
        <dbReference type="ARBA" id="ARBA00031800"/>
    </source>
</evidence>
<dbReference type="PROSITE" id="PS01281">
    <property type="entry name" value="GIDA_2"/>
    <property type="match status" value="1"/>
</dbReference>
<evidence type="ECO:0000256" key="11">
    <source>
        <dbReference type="HAMAP-Rule" id="MF_00129"/>
    </source>
</evidence>
<comment type="subunit">
    <text evidence="9 11">Homodimer. Heterotetramer of two MnmE and two MnmG subunits.</text>
</comment>
<dbReference type="InterPro" id="IPR040131">
    <property type="entry name" value="MnmG_N"/>
</dbReference>
<dbReference type="InterPro" id="IPR004416">
    <property type="entry name" value="MnmG"/>
</dbReference>
<evidence type="ECO:0000256" key="7">
    <source>
        <dbReference type="ARBA" id="ARBA00022827"/>
    </source>
</evidence>
<evidence type="ECO:0000256" key="3">
    <source>
        <dbReference type="ARBA" id="ARBA00007653"/>
    </source>
</evidence>
<dbReference type="Pfam" id="PF01134">
    <property type="entry name" value="GIDA"/>
    <property type="match status" value="1"/>
</dbReference>
<dbReference type="GO" id="GO:0005829">
    <property type="term" value="C:cytosol"/>
    <property type="evidence" value="ECO:0007669"/>
    <property type="project" value="TreeGrafter"/>
</dbReference>
<reference evidence="14 15" key="1">
    <citation type="submission" date="2016-11" db="EMBL/GenBank/DDBJ databases">
        <title>Study of marine rhodopsin-containing bacteria.</title>
        <authorList>
            <person name="Yoshizawa S."/>
            <person name="Kumagai Y."/>
            <person name="Kogure K."/>
        </authorList>
    </citation>
    <scope>NUCLEOTIDE SEQUENCE [LARGE SCALE GENOMIC DNA]</scope>
    <source>
        <strain evidence="14 15">SAORIC-28</strain>
    </source>
</reference>
<dbReference type="InterPro" id="IPR026904">
    <property type="entry name" value="MnmG_C"/>
</dbReference>
<dbReference type="InterPro" id="IPR049312">
    <property type="entry name" value="GIDA_C_N"/>
</dbReference>
<dbReference type="NCBIfam" id="TIGR00136">
    <property type="entry name" value="mnmG_gidA"/>
    <property type="match status" value="1"/>
</dbReference>
<name>A0A271IYL9_9BACT</name>
<keyword evidence="8 11" id="KW-0520">NAD</keyword>
<keyword evidence="11" id="KW-0963">Cytoplasm</keyword>
<evidence type="ECO:0000256" key="1">
    <source>
        <dbReference type="ARBA" id="ARBA00001974"/>
    </source>
</evidence>
<evidence type="ECO:0000256" key="5">
    <source>
        <dbReference type="ARBA" id="ARBA00022630"/>
    </source>
</evidence>
<comment type="cofactor">
    <cofactor evidence="1 11">
        <name>FAD</name>
        <dbReference type="ChEBI" id="CHEBI:57692"/>
    </cofactor>
</comment>
<dbReference type="FunFam" id="3.50.50.60:FF:000002">
    <property type="entry name" value="tRNA uridine 5-carboxymethylaminomethyl modification enzyme MnmG"/>
    <property type="match status" value="1"/>
</dbReference>
<dbReference type="SUPFAM" id="SSF51905">
    <property type="entry name" value="FAD/NAD(P)-binding domain"/>
    <property type="match status" value="1"/>
</dbReference>
<protein>
    <recommendedName>
        <fullName evidence="4 11">tRNA uridine 5-carboxymethylaminomethyl modification enzyme MnmG</fullName>
    </recommendedName>
    <alternativeName>
        <fullName evidence="10 11">Glucose-inhibited division protein A</fullName>
    </alternativeName>
</protein>
<dbReference type="InterPro" id="IPR044920">
    <property type="entry name" value="MnmG_C_subdom_sf"/>
</dbReference>
<evidence type="ECO:0000256" key="12">
    <source>
        <dbReference type="SAM" id="MobiDB-lite"/>
    </source>
</evidence>
<gene>
    <name evidence="11" type="primary">mnmG</name>
    <name evidence="11" type="synonym">gidA</name>
    <name evidence="14" type="ORF">BSZ37_06180</name>
</gene>
<dbReference type="InterPro" id="IPR047001">
    <property type="entry name" value="MnmG_C_subdom"/>
</dbReference>
<evidence type="ECO:0000256" key="6">
    <source>
        <dbReference type="ARBA" id="ARBA00022694"/>
    </source>
</evidence>
<dbReference type="PANTHER" id="PTHR11806:SF0">
    <property type="entry name" value="PROTEIN MTO1 HOMOLOG, MITOCHONDRIAL"/>
    <property type="match status" value="1"/>
</dbReference>
<sequence length="663" mass="71400">MIRDSAPLPNEYDVVVVGGGHAGAEAAHAAARLGARTLLVSMNLDTLGAMSCNPAVGGVGKGQIVREIDALGGLMGRVADQTGIQFRMLNKGKGPAVWSPRCQSDRALYAAAVRRALEETTGLFFRQDMVTDLLTRPGSARLGVEAEVVGVRTQTGLEIQARAVILTSGTFLNGTIHLGEQQFGGGRAGARAAVGLSASLEALGFELGRLKTGTPPRIDGRSIDTRACEEQPGDADPRPFSHLTDALPSEQRSCWLTYTSQEVHDTLRTGFDRSPMFAGRIEGRGPRYCPSIEDKIDRFADKSRHQLFLEPEGWDTHEVYVNGFSTSLPEDVQTAALRQVPGLERAHVLRPGYAIEYDYVPPYQIRYTLETKRVGGLFLAGQINGTTGYEEAAGQGLMAGINAVRSLGAEEGVVLGRDQAYLGVLIDDLVAKGTDEPYRMFTSRAEHRLLLRQDTADRRLTRLGRDLGLAEADRVARLDQKEDALRRTIDALEATNADPDAVNGYLDSVGTSPISEPTRLARLVLRPEVDLSDLLEATGQQGLVVPGPGMERTAELAAVELGYAGYVERERDLVEQMRSLEKWRVPHDFDYAAVTAITHEAREKLSRIRPDTLGQASRVSGVSPADVQALMVLLKRHRASSGDGSAALTTGSATGVPAVSASA</sequence>
<dbReference type="InterPro" id="IPR020595">
    <property type="entry name" value="MnmG-rel_CS"/>
</dbReference>
<keyword evidence="7 11" id="KW-0274">FAD</keyword>
<evidence type="ECO:0000256" key="4">
    <source>
        <dbReference type="ARBA" id="ARBA00020461"/>
    </source>
</evidence>
<keyword evidence="15" id="KW-1185">Reference proteome</keyword>
<dbReference type="Pfam" id="PF21680">
    <property type="entry name" value="GIDA_C_1st"/>
    <property type="match status" value="1"/>
</dbReference>
<feature type="binding site" evidence="11">
    <location>
        <begin position="285"/>
        <end position="299"/>
    </location>
    <ligand>
        <name>NAD(+)</name>
        <dbReference type="ChEBI" id="CHEBI:57540"/>
    </ligand>
</feature>